<evidence type="ECO:0000313" key="11">
    <source>
        <dbReference type="Proteomes" id="UP001237592"/>
    </source>
</evidence>
<dbReference type="Pfam" id="PF13145">
    <property type="entry name" value="Rotamase_2"/>
    <property type="match status" value="1"/>
</dbReference>
<feature type="domain" description="PpiC" evidence="9">
    <location>
        <begin position="133"/>
        <end position="251"/>
    </location>
</feature>
<dbReference type="EMBL" id="JAVFKP010000004">
    <property type="protein sequence ID" value="MDQ4627690.1"/>
    <property type="molecule type" value="Genomic_DNA"/>
</dbReference>
<dbReference type="InterPro" id="IPR027304">
    <property type="entry name" value="Trigger_fact/SurA_dom_sf"/>
</dbReference>
<dbReference type="NCBIfam" id="TIGR02925">
    <property type="entry name" value="cis_trans_EpsD"/>
    <property type="match status" value="1"/>
</dbReference>
<sequence>MNQAQIARVPSSKSATHSRLLCAGLVVLAVAGLSACGDKEKKAGQALASVNGEEITVLQLNEEMQRANVQAAQQEAASKQLLESLIDRQLLQNEAAKDKTDRDPKVVQAIERAKALIVAQAYMQKRIGTIARPTKQEVEEYFQKNPQFFTERKQFDMRELIIASADMNDQLKAAMDSAKTLDDVAAWLETNKVKFARTQLSRTSADLAPELSAKLLSMPKGQLFIIREGDRTLLISLADIRDNPVTLAQAAPQIEQFLFNKKNKDAADAELKRLRAAAKIEYLNKNGASASASAVASAPAAAPAVTTPVAPAPSVPVAPAAPAPSSSESNDRGVAGLK</sequence>
<keyword evidence="5" id="KW-0697">Rotamase</keyword>
<dbReference type="SUPFAM" id="SSF109998">
    <property type="entry name" value="Triger factor/SurA peptide-binding domain-like"/>
    <property type="match status" value="1"/>
</dbReference>
<keyword evidence="4" id="KW-0732">Signal</keyword>
<feature type="coiled-coil region" evidence="7">
    <location>
        <begin position="50"/>
        <end position="99"/>
    </location>
</feature>
<evidence type="ECO:0000256" key="2">
    <source>
        <dbReference type="ARBA" id="ARBA00007656"/>
    </source>
</evidence>
<evidence type="ECO:0000256" key="6">
    <source>
        <dbReference type="ARBA" id="ARBA00023235"/>
    </source>
</evidence>
<feature type="region of interest" description="Disordered" evidence="8">
    <location>
        <begin position="302"/>
        <end position="338"/>
    </location>
</feature>
<organism evidence="10 11">
    <name type="scientific">Janthinobacterium lividum</name>
    <dbReference type="NCBI Taxonomy" id="29581"/>
    <lineage>
        <taxon>Bacteria</taxon>
        <taxon>Pseudomonadati</taxon>
        <taxon>Pseudomonadota</taxon>
        <taxon>Betaproteobacteria</taxon>
        <taxon>Burkholderiales</taxon>
        <taxon>Oxalobacteraceae</taxon>
        <taxon>Janthinobacterium</taxon>
    </lineage>
</organism>
<keyword evidence="11" id="KW-1185">Reference proteome</keyword>
<comment type="similarity">
    <text evidence="2">Belongs to the PpiC/parvulin rotamase family.</text>
</comment>
<name>A0ABU0XVV8_9BURK</name>
<comment type="caution">
    <text evidence="10">The sequence shown here is derived from an EMBL/GenBank/DDBJ whole genome shotgun (WGS) entry which is preliminary data.</text>
</comment>
<proteinExistence type="inferred from homology"/>
<dbReference type="EC" id="5.2.1.8" evidence="3"/>
<dbReference type="GO" id="GO:0003755">
    <property type="term" value="F:peptidyl-prolyl cis-trans isomerase activity"/>
    <property type="evidence" value="ECO:0007669"/>
    <property type="project" value="UniProtKB-EC"/>
</dbReference>
<protein>
    <recommendedName>
        <fullName evidence="3">peptidylprolyl isomerase</fullName>
        <ecNumber evidence="3">5.2.1.8</ecNumber>
    </recommendedName>
</protein>
<reference evidence="10 11" key="1">
    <citation type="submission" date="2023-08" db="EMBL/GenBank/DDBJ databases">
        <title>Draft genome sequence of Janthinobacterium lividum.</title>
        <authorList>
            <person name="Chun B.H."/>
            <person name="Lee Y."/>
        </authorList>
    </citation>
    <scope>NUCLEOTIDE SEQUENCE [LARGE SCALE GENOMIC DNA]</scope>
    <source>
        <strain evidence="10 11">AMJK</strain>
    </source>
</reference>
<evidence type="ECO:0000256" key="3">
    <source>
        <dbReference type="ARBA" id="ARBA00013194"/>
    </source>
</evidence>
<dbReference type="InterPro" id="IPR014274">
    <property type="entry name" value="PPIase_EpsD"/>
</dbReference>
<evidence type="ECO:0000256" key="1">
    <source>
        <dbReference type="ARBA" id="ARBA00000971"/>
    </source>
</evidence>
<evidence type="ECO:0000256" key="8">
    <source>
        <dbReference type="SAM" id="MobiDB-lite"/>
    </source>
</evidence>
<dbReference type="PANTHER" id="PTHR47245">
    <property type="entry name" value="PEPTIDYLPROLYL ISOMERASE"/>
    <property type="match status" value="1"/>
</dbReference>
<dbReference type="RefSeq" id="WP_307779710.1">
    <property type="nucleotide sequence ID" value="NZ_JAVFKP010000004.1"/>
</dbReference>
<feature type="compositionally biased region" description="Pro residues" evidence="8">
    <location>
        <begin position="310"/>
        <end position="322"/>
    </location>
</feature>
<dbReference type="Pfam" id="PF13624">
    <property type="entry name" value="SurA_N_3"/>
    <property type="match status" value="1"/>
</dbReference>
<dbReference type="InterPro" id="IPR050245">
    <property type="entry name" value="PrsA_foldase"/>
</dbReference>
<keyword evidence="7" id="KW-0175">Coiled coil</keyword>
<dbReference type="Proteomes" id="UP001237592">
    <property type="component" value="Unassembled WGS sequence"/>
</dbReference>
<evidence type="ECO:0000256" key="5">
    <source>
        <dbReference type="ARBA" id="ARBA00023110"/>
    </source>
</evidence>
<keyword evidence="6 10" id="KW-0413">Isomerase</keyword>
<comment type="catalytic activity">
    <reaction evidence="1">
        <text>[protein]-peptidylproline (omega=180) = [protein]-peptidylproline (omega=0)</text>
        <dbReference type="Rhea" id="RHEA:16237"/>
        <dbReference type="Rhea" id="RHEA-COMP:10747"/>
        <dbReference type="Rhea" id="RHEA-COMP:10748"/>
        <dbReference type="ChEBI" id="CHEBI:83833"/>
        <dbReference type="ChEBI" id="CHEBI:83834"/>
        <dbReference type="EC" id="5.2.1.8"/>
    </reaction>
</comment>
<dbReference type="InterPro" id="IPR000297">
    <property type="entry name" value="PPIase_PpiC"/>
</dbReference>
<dbReference type="Gene3D" id="1.10.8.1040">
    <property type="match status" value="1"/>
</dbReference>
<evidence type="ECO:0000313" key="10">
    <source>
        <dbReference type="EMBL" id="MDQ4627690.1"/>
    </source>
</evidence>
<evidence type="ECO:0000259" key="9">
    <source>
        <dbReference type="Pfam" id="PF13145"/>
    </source>
</evidence>
<dbReference type="PANTHER" id="PTHR47245:SF1">
    <property type="entry name" value="FOLDASE PROTEIN PRSA"/>
    <property type="match status" value="1"/>
</dbReference>
<evidence type="ECO:0000256" key="4">
    <source>
        <dbReference type="ARBA" id="ARBA00022729"/>
    </source>
</evidence>
<gene>
    <name evidence="10" type="ORF">RB624_17505</name>
</gene>
<accession>A0ABU0XVV8</accession>
<evidence type="ECO:0000256" key="7">
    <source>
        <dbReference type="SAM" id="Coils"/>
    </source>
</evidence>